<dbReference type="EMBL" id="LUCM01001567">
    <property type="protein sequence ID" value="KAA0198701.1"/>
    <property type="molecule type" value="Genomic_DNA"/>
</dbReference>
<dbReference type="Proteomes" id="UP000728185">
    <property type="component" value="Unassembled WGS sequence"/>
</dbReference>
<accession>A0A8E0S110</accession>
<dbReference type="OrthoDB" id="2155209at2759"/>
<reference evidence="2" key="1">
    <citation type="submission" date="2019-05" db="EMBL/GenBank/DDBJ databases">
        <title>Annotation for the trematode Fasciolopsis buski.</title>
        <authorList>
            <person name="Choi Y.-J."/>
        </authorList>
    </citation>
    <scope>NUCLEOTIDE SEQUENCE</scope>
    <source>
        <strain evidence="2">HT</strain>
        <tissue evidence="2">Whole worm</tissue>
    </source>
</reference>
<feature type="non-terminal residue" evidence="2">
    <location>
        <position position="1"/>
    </location>
</feature>
<proteinExistence type="predicted"/>
<evidence type="ECO:0000313" key="3">
    <source>
        <dbReference type="Proteomes" id="UP000728185"/>
    </source>
</evidence>
<sequence>LSNESSQLKAARSARTNLGNNSIAVFDPVAEFSGSYPVDVRRTSDRPYTSNLGPFLPALPKTGDAGQAARQRKARLFQRKRLDRTQNMFPP</sequence>
<name>A0A8E0S110_9TREM</name>
<evidence type="ECO:0000313" key="2">
    <source>
        <dbReference type="EMBL" id="KAA0198701.1"/>
    </source>
</evidence>
<dbReference type="AlphaFoldDB" id="A0A8E0S110"/>
<keyword evidence="3" id="KW-1185">Reference proteome</keyword>
<organism evidence="2 3">
    <name type="scientific">Fasciolopsis buskii</name>
    <dbReference type="NCBI Taxonomy" id="27845"/>
    <lineage>
        <taxon>Eukaryota</taxon>
        <taxon>Metazoa</taxon>
        <taxon>Spiralia</taxon>
        <taxon>Lophotrochozoa</taxon>
        <taxon>Platyhelminthes</taxon>
        <taxon>Trematoda</taxon>
        <taxon>Digenea</taxon>
        <taxon>Plagiorchiida</taxon>
        <taxon>Echinostomata</taxon>
        <taxon>Echinostomatoidea</taxon>
        <taxon>Fasciolidae</taxon>
        <taxon>Fasciolopsis</taxon>
    </lineage>
</organism>
<feature type="region of interest" description="Disordered" evidence="1">
    <location>
        <begin position="39"/>
        <end position="68"/>
    </location>
</feature>
<gene>
    <name evidence="2" type="ORF">FBUS_11777</name>
</gene>
<comment type="caution">
    <text evidence="2">The sequence shown here is derived from an EMBL/GenBank/DDBJ whole genome shotgun (WGS) entry which is preliminary data.</text>
</comment>
<protein>
    <submittedName>
        <fullName evidence="2">Uncharacterized protein</fullName>
    </submittedName>
</protein>
<evidence type="ECO:0000256" key="1">
    <source>
        <dbReference type="SAM" id="MobiDB-lite"/>
    </source>
</evidence>